<dbReference type="Proteomes" id="UP000828048">
    <property type="component" value="Chromosome 2"/>
</dbReference>
<accession>A0ACB7X4S5</accession>
<reference evidence="1 2" key="1">
    <citation type="journal article" date="2021" name="Hortic Res">
        <title>High-quality reference genome and annotation aids understanding of berry development for evergreen blueberry (Vaccinium darrowii).</title>
        <authorList>
            <person name="Yu J."/>
            <person name="Hulse-Kemp A.M."/>
            <person name="Babiker E."/>
            <person name="Staton M."/>
        </authorList>
    </citation>
    <scope>NUCLEOTIDE SEQUENCE [LARGE SCALE GENOMIC DNA]</scope>
    <source>
        <strain evidence="2">cv. NJ 8807/NJ 8810</strain>
        <tissue evidence="1">Young leaf</tissue>
    </source>
</reference>
<organism evidence="1 2">
    <name type="scientific">Vaccinium darrowii</name>
    <dbReference type="NCBI Taxonomy" id="229202"/>
    <lineage>
        <taxon>Eukaryota</taxon>
        <taxon>Viridiplantae</taxon>
        <taxon>Streptophyta</taxon>
        <taxon>Embryophyta</taxon>
        <taxon>Tracheophyta</taxon>
        <taxon>Spermatophyta</taxon>
        <taxon>Magnoliopsida</taxon>
        <taxon>eudicotyledons</taxon>
        <taxon>Gunneridae</taxon>
        <taxon>Pentapetalae</taxon>
        <taxon>asterids</taxon>
        <taxon>Ericales</taxon>
        <taxon>Ericaceae</taxon>
        <taxon>Vaccinioideae</taxon>
        <taxon>Vaccinieae</taxon>
        <taxon>Vaccinium</taxon>
    </lineage>
</organism>
<proteinExistence type="predicted"/>
<dbReference type="EMBL" id="CM037152">
    <property type="protein sequence ID" value="KAH7835698.1"/>
    <property type="molecule type" value="Genomic_DNA"/>
</dbReference>
<keyword evidence="2" id="KW-1185">Reference proteome</keyword>
<evidence type="ECO:0000313" key="1">
    <source>
        <dbReference type="EMBL" id="KAH7835698.1"/>
    </source>
</evidence>
<gene>
    <name evidence="1" type="ORF">Vadar_028909</name>
</gene>
<name>A0ACB7X4S5_9ERIC</name>
<evidence type="ECO:0000313" key="2">
    <source>
        <dbReference type="Proteomes" id="UP000828048"/>
    </source>
</evidence>
<comment type="caution">
    <text evidence="1">The sequence shown here is derived from an EMBL/GenBank/DDBJ whole genome shotgun (WGS) entry which is preliminary data.</text>
</comment>
<protein>
    <submittedName>
        <fullName evidence="1">Uncharacterized protein</fullName>
    </submittedName>
</protein>
<sequence length="435" mass="48022">MEELLCDAAMKGDRVLLHQIIAKDEYILDKVSVGSFKGKNPLHVAISTGKEEFVGELLQIKPSLAETLDVQLGVALHIASAKGNLEIVKALVAVKPEMCLARDRDGNNPLHIAAMKGKVDVLKELIRTGSQRAKVKVDRGDTTLHLCVKYNQFQCLKLLLHKIRDPNFVNDVDADGNTILHLALFDKRWEMIEYVLDKKNCNIDVNAANKSGRTALDVHLLDVGNPADSVHKEIKDILLHAGAKPGIVGEPSWMTDRNNTFIIVASLIATMAFQAGVNPPGGVWQDDSAEHQAGKAILAYKNPDWYFSFILVNTIGFLSSLSVIVLPLAAMPGTIRLIPSRVVLCWFTLVPTAFAYSYSVIATFPKEMHTRNKWLPQIIFLIALVIFWAVGVTLFLLISWLALHFSCPKSFPNQVGRNQSDLDDVVIQPPQPAVS</sequence>